<dbReference type="EMBL" id="CAJNYU010003827">
    <property type="protein sequence ID" value="CAF3704828.1"/>
    <property type="molecule type" value="Genomic_DNA"/>
</dbReference>
<evidence type="ECO:0000313" key="5">
    <source>
        <dbReference type="Proteomes" id="UP000663862"/>
    </source>
</evidence>
<proteinExistence type="predicted"/>
<dbReference type="EMBL" id="CAJOBQ010000031">
    <property type="protein sequence ID" value="CAF4223398.1"/>
    <property type="molecule type" value="Genomic_DNA"/>
</dbReference>
<reference evidence="4" key="1">
    <citation type="submission" date="2021-02" db="EMBL/GenBank/DDBJ databases">
        <authorList>
            <person name="Nowell W R."/>
        </authorList>
    </citation>
    <scope>NUCLEOTIDE SEQUENCE</scope>
</reference>
<evidence type="ECO:0000313" key="3">
    <source>
        <dbReference type="EMBL" id="CAF3704828.1"/>
    </source>
</evidence>
<accession>A0A820CUX6</accession>
<dbReference type="OrthoDB" id="10010720at2759"/>
<evidence type="ECO:0000313" key="4">
    <source>
        <dbReference type="EMBL" id="CAF4223398.1"/>
    </source>
</evidence>
<dbReference type="AlphaFoldDB" id="A0A820CUX6"/>
<name>A0A820CUX6_9BILA</name>
<dbReference type="Proteomes" id="UP000663825">
    <property type="component" value="Unassembled WGS sequence"/>
</dbReference>
<gene>
    <name evidence="3" type="ORF">FME351_LOCUS27980</name>
    <name evidence="2" type="ORF">TIS948_LOCUS15249</name>
    <name evidence="4" type="ORF">TSG867_LOCUS1427</name>
</gene>
<organism evidence="4 5">
    <name type="scientific">Rotaria socialis</name>
    <dbReference type="NCBI Taxonomy" id="392032"/>
    <lineage>
        <taxon>Eukaryota</taxon>
        <taxon>Metazoa</taxon>
        <taxon>Spiralia</taxon>
        <taxon>Gnathifera</taxon>
        <taxon>Rotifera</taxon>
        <taxon>Eurotatoria</taxon>
        <taxon>Bdelloidea</taxon>
        <taxon>Philodinida</taxon>
        <taxon>Philodinidae</taxon>
        <taxon>Rotaria</taxon>
    </lineage>
</organism>
<evidence type="ECO:0000313" key="2">
    <source>
        <dbReference type="EMBL" id="CAF3251654.1"/>
    </source>
</evidence>
<feature type="signal peptide" evidence="1">
    <location>
        <begin position="1"/>
        <end position="20"/>
    </location>
</feature>
<dbReference type="Proteomes" id="UP000663862">
    <property type="component" value="Unassembled WGS sequence"/>
</dbReference>
<dbReference type="Proteomes" id="UP000663869">
    <property type="component" value="Unassembled WGS sequence"/>
</dbReference>
<sequence>MRIIAVLVSITVLLICPVDSRKCYLCGCIFNWDTNSTTCSSVEFLSSCILTEVGDKVCFITSSYNGNVEQRVFEAIAANIFQDTHFIQAVEMMSLSGTEWAQPSFSSMSYGCDWDGCNNISLAEYLPESFQITINQSILSSELLNGQLPAQHCYSCSACINELTAVLCKQDPCTNGICYIDQIHSYLVTPTNNCTYNFFSNCGTFSISTQIPSIRVRATYYLDLPQEKQLEINEVELKCTKDYCNSIQTVELLKGQIQTTIILHPDFQPSRLSSTTTTTEVSVSVLTTTTTTEVSVSVSTTTTSGSISNRLYPIIYLIVFLIVKLL</sequence>
<protein>
    <recommendedName>
        <fullName evidence="6">Sodefrin-like factor</fullName>
    </recommendedName>
</protein>
<feature type="chain" id="PRO_5036416138" description="Sodefrin-like factor" evidence="1">
    <location>
        <begin position="21"/>
        <end position="326"/>
    </location>
</feature>
<evidence type="ECO:0008006" key="6">
    <source>
        <dbReference type="Google" id="ProtNLM"/>
    </source>
</evidence>
<dbReference type="EMBL" id="CAJNXB010002442">
    <property type="protein sequence ID" value="CAF3251654.1"/>
    <property type="molecule type" value="Genomic_DNA"/>
</dbReference>
<comment type="caution">
    <text evidence="4">The sequence shown here is derived from an EMBL/GenBank/DDBJ whole genome shotgun (WGS) entry which is preliminary data.</text>
</comment>
<evidence type="ECO:0000256" key="1">
    <source>
        <dbReference type="SAM" id="SignalP"/>
    </source>
</evidence>
<keyword evidence="1" id="KW-0732">Signal</keyword>